<comment type="caution">
    <text evidence="1">The sequence shown here is derived from an EMBL/GenBank/DDBJ whole genome shotgun (WGS) entry which is preliminary data.</text>
</comment>
<dbReference type="Proteomes" id="UP000325081">
    <property type="component" value="Unassembled WGS sequence"/>
</dbReference>
<proteinExistence type="predicted"/>
<reference evidence="2" key="1">
    <citation type="journal article" date="2019" name="Curr. Biol.">
        <title>Genome Sequence of Striga asiatica Provides Insight into the Evolution of Plant Parasitism.</title>
        <authorList>
            <person name="Yoshida S."/>
            <person name="Kim S."/>
            <person name="Wafula E.K."/>
            <person name="Tanskanen J."/>
            <person name="Kim Y.M."/>
            <person name="Honaas L."/>
            <person name="Yang Z."/>
            <person name="Spallek T."/>
            <person name="Conn C.E."/>
            <person name="Ichihashi Y."/>
            <person name="Cheong K."/>
            <person name="Cui S."/>
            <person name="Der J.P."/>
            <person name="Gundlach H."/>
            <person name="Jiao Y."/>
            <person name="Hori C."/>
            <person name="Ishida J.K."/>
            <person name="Kasahara H."/>
            <person name="Kiba T."/>
            <person name="Kim M.S."/>
            <person name="Koo N."/>
            <person name="Laohavisit A."/>
            <person name="Lee Y.H."/>
            <person name="Lumba S."/>
            <person name="McCourt P."/>
            <person name="Mortimer J.C."/>
            <person name="Mutuku J.M."/>
            <person name="Nomura T."/>
            <person name="Sasaki-Sekimoto Y."/>
            <person name="Seto Y."/>
            <person name="Wang Y."/>
            <person name="Wakatake T."/>
            <person name="Sakakibara H."/>
            <person name="Demura T."/>
            <person name="Yamaguchi S."/>
            <person name="Yoneyama K."/>
            <person name="Manabe R.I."/>
            <person name="Nelson D.C."/>
            <person name="Schulman A.H."/>
            <person name="Timko M.P."/>
            <person name="dePamphilis C.W."/>
            <person name="Choi D."/>
            <person name="Shirasu K."/>
        </authorList>
    </citation>
    <scope>NUCLEOTIDE SEQUENCE [LARGE SCALE GENOMIC DNA]</scope>
    <source>
        <strain evidence="2">cv. UVA1</strain>
    </source>
</reference>
<protein>
    <submittedName>
        <fullName evidence="1">N-acetylglucosamine-6-sulfatase</fullName>
    </submittedName>
</protein>
<accession>A0A5A7PWU5</accession>
<keyword evidence="2" id="KW-1185">Reference proteome</keyword>
<dbReference type="AlphaFoldDB" id="A0A5A7PWU5"/>
<evidence type="ECO:0000313" key="1">
    <source>
        <dbReference type="EMBL" id="GER37234.1"/>
    </source>
</evidence>
<sequence>MASAAFQQDLAKAVGSGYGSCGECDSEFSRASWPKGHGRRIGFDGYGWSHSSCDHFITCIQNESRIKSCSRSHVPTPIIKRRCRDERYRLRARVLLCLKWSLSSIDCCGRCHKGRLNCSCTPVRVLLLHKCSYSGYMGRCHARARYHGKSFSCSKYTIKTWNIKLESGDFKTFTDKIRFVCAVGRPSSPN</sequence>
<evidence type="ECO:0000313" key="2">
    <source>
        <dbReference type="Proteomes" id="UP000325081"/>
    </source>
</evidence>
<name>A0A5A7PWU5_STRAF</name>
<gene>
    <name evidence="1" type="ORF">STAS_13637</name>
</gene>
<organism evidence="1 2">
    <name type="scientific">Striga asiatica</name>
    <name type="common">Asiatic witchweed</name>
    <name type="synonym">Buchnera asiatica</name>
    <dbReference type="NCBI Taxonomy" id="4170"/>
    <lineage>
        <taxon>Eukaryota</taxon>
        <taxon>Viridiplantae</taxon>
        <taxon>Streptophyta</taxon>
        <taxon>Embryophyta</taxon>
        <taxon>Tracheophyta</taxon>
        <taxon>Spermatophyta</taxon>
        <taxon>Magnoliopsida</taxon>
        <taxon>eudicotyledons</taxon>
        <taxon>Gunneridae</taxon>
        <taxon>Pentapetalae</taxon>
        <taxon>asterids</taxon>
        <taxon>lamiids</taxon>
        <taxon>Lamiales</taxon>
        <taxon>Orobanchaceae</taxon>
        <taxon>Buchnereae</taxon>
        <taxon>Striga</taxon>
    </lineage>
</organism>
<dbReference type="EMBL" id="BKCP01005306">
    <property type="protein sequence ID" value="GER37234.1"/>
    <property type="molecule type" value="Genomic_DNA"/>
</dbReference>